<dbReference type="EMBL" id="AATLZG010000048">
    <property type="protein sequence ID" value="EFM8157057.1"/>
    <property type="molecule type" value="Genomic_DNA"/>
</dbReference>
<organism evidence="11 20">
    <name type="scientific">Escherichia coli</name>
    <dbReference type="NCBI Taxonomy" id="562"/>
    <lineage>
        <taxon>Bacteria</taxon>
        <taxon>Pseudomonadati</taxon>
        <taxon>Pseudomonadota</taxon>
        <taxon>Gammaproteobacteria</taxon>
        <taxon>Enterobacterales</taxon>
        <taxon>Enterobacteriaceae</taxon>
        <taxon>Escherichia</taxon>
    </lineage>
</organism>
<dbReference type="Proteomes" id="UP000437875">
    <property type="component" value="Unassembled WGS sequence"/>
</dbReference>
<evidence type="ECO:0000313" key="24">
    <source>
        <dbReference type="Proteomes" id="UP000591371"/>
    </source>
</evidence>
<dbReference type="EMBL" id="DABUHV010000035">
    <property type="protein sequence ID" value="HAN4355935.1"/>
    <property type="molecule type" value="Genomic_DNA"/>
</dbReference>
<dbReference type="EMBL" id="ROAL01000041">
    <property type="protein sequence ID" value="MIB63665.1"/>
    <property type="molecule type" value="Genomic_DNA"/>
</dbReference>
<dbReference type="GO" id="GO:0005886">
    <property type="term" value="C:plasma membrane"/>
    <property type="evidence" value="ECO:0007669"/>
    <property type="project" value="TreeGrafter"/>
</dbReference>
<evidence type="ECO:0000256" key="3">
    <source>
        <dbReference type="ARBA" id="ARBA00012528"/>
    </source>
</evidence>
<evidence type="ECO:0000313" key="21">
    <source>
        <dbReference type="Proteomes" id="UP000460654"/>
    </source>
</evidence>
<dbReference type="AlphaFoldDB" id="A0A0G9FP07"/>
<reference evidence="15 19" key="5">
    <citation type="submission" date="2019-02" db="EMBL/GenBank/DDBJ databases">
        <authorList>
            <person name="Slukin P."/>
            <person name="Fursova N."/>
            <person name="Ermolenko Z."/>
            <person name="Mayskaya N."/>
            <person name="Kislichkina A."/>
            <person name="Mukhina T."/>
            <person name="Sizova A."/>
            <person name="Bogun A."/>
        </authorList>
    </citation>
    <scope>NUCLEOTIDE SEQUENCE [LARGE SCALE GENOMIC DNA]</scope>
    <source>
        <strain evidence="15">SCPM-O-B-8431</strain>
        <strain evidence="19">SCPM-O-B-8431(U15)</strain>
    </source>
</reference>
<evidence type="ECO:0000313" key="20">
    <source>
        <dbReference type="Proteomes" id="UP000437875"/>
    </source>
</evidence>
<dbReference type="EMBL" id="QXHA01001298">
    <property type="protein sequence ID" value="RIB40498.1"/>
    <property type="molecule type" value="Genomic_DNA"/>
</dbReference>
<dbReference type="EMBL" id="SERV01000027">
    <property type="protein sequence ID" value="RYL77352.1"/>
    <property type="molecule type" value="Genomic_DNA"/>
</dbReference>
<dbReference type="PANTHER" id="PTHR45138">
    <property type="entry name" value="REGULATORY COMPONENTS OF SENSORY TRANSDUCTION SYSTEM"/>
    <property type="match status" value="1"/>
</dbReference>
<proteinExistence type="predicted"/>
<feature type="domain" description="GGDEF" evidence="6">
    <location>
        <begin position="1"/>
        <end position="70"/>
    </location>
</feature>
<accession>A0A0G9FP07</accession>
<dbReference type="InterPro" id="IPR050469">
    <property type="entry name" value="Diguanylate_Cyclase"/>
</dbReference>
<keyword evidence="4" id="KW-0547">Nucleotide-binding</keyword>
<reference evidence="10" key="2">
    <citation type="journal article" date="2018" name="Genome Biol.">
        <title>SKESA: strategic k-mer extension for scrupulous assemblies.</title>
        <authorList>
            <person name="Souvorov A."/>
            <person name="Agarwala R."/>
            <person name="Lipman D.J."/>
        </authorList>
    </citation>
    <scope>NUCLEOTIDE SEQUENCE</scope>
    <source>
        <strain evidence="10">489-16</strain>
    </source>
</reference>
<dbReference type="Proteomes" id="UP000591371">
    <property type="component" value="Unassembled WGS sequence"/>
</dbReference>
<evidence type="ECO:0000313" key="12">
    <source>
        <dbReference type="EMBL" id="MIB63665.1"/>
    </source>
</evidence>
<dbReference type="EMBL" id="CP055981">
    <property type="protein sequence ID" value="QMS40974.1"/>
    <property type="molecule type" value="Genomic_DNA"/>
</dbReference>
<dbReference type="EMBL" id="WSGM01000019">
    <property type="protein sequence ID" value="KAE9728373.1"/>
    <property type="molecule type" value="Genomic_DNA"/>
</dbReference>
<dbReference type="EMBL" id="AASATZ010000027">
    <property type="protein sequence ID" value="EFA4419687.1"/>
    <property type="molecule type" value="Genomic_DNA"/>
</dbReference>
<dbReference type="EMBL" id="AATCLQ010000076">
    <property type="protein sequence ID" value="EFJ6484518.1"/>
    <property type="molecule type" value="Genomic_DNA"/>
</dbReference>
<reference evidence="13 22" key="10">
    <citation type="submission" date="2020-06" db="EMBL/GenBank/DDBJ databases">
        <title>REHAB project genomes.</title>
        <authorList>
            <person name="Shaw L.P."/>
        </authorList>
    </citation>
    <scope>NUCLEOTIDE SEQUENCE [LARGE SCALE GENOMIC DNA]</scope>
    <source>
        <strain evidence="13 22">RHB01-C20</strain>
    </source>
</reference>
<evidence type="ECO:0000313" key="15">
    <source>
        <dbReference type="EMBL" id="RYL77352.1"/>
    </source>
</evidence>
<dbReference type="Proteomes" id="UP000711811">
    <property type="component" value="Unassembled WGS sequence"/>
</dbReference>
<evidence type="ECO:0000313" key="23">
    <source>
        <dbReference type="Proteomes" id="UP000555763"/>
    </source>
</evidence>
<evidence type="ECO:0000259" key="6">
    <source>
        <dbReference type="PROSITE" id="PS50887"/>
    </source>
</evidence>
<sequence>MCLVDFGLRFNHKGRHYFKAANGEDIALSLSIGAAMFNGHPDYERLIQIADEALYIAKRRGRNRVELCKASL</sequence>
<dbReference type="GO" id="GO:0005525">
    <property type="term" value="F:GTP binding"/>
    <property type="evidence" value="ECO:0007669"/>
    <property type="project" value="UniProtKB-KW"/>
</dbReference>
<dbReference type="PANTHER" id="PTHR45138:SF9">
    <property type="entry name" value="DIGUANYLATE CYCLASE DGCM-RELATED"/>
    <property type="match status" value="1"/>
</dbReference>
<comment type="cofactor">
    <cofactor evidence="1">
        <name>Mg(2+)</name>
        <dbReference type="ChEBI" id="CHEBI:18420"/>
    </cofactor>
</comment>
<evidence type="ECO:0000256" key="4">
    <source>
        <dbReference type="ARBA" id="ARBA00023134"/>
    </source>
</evidence>
<protein>
    <recommendedName>
        <fullName evidence="3">diguanylate cyclase</fullName>
        <ecNumber evidence="3">2.7.7.65</ecNumber>
    </recommendedName>
</protein>
<dbReference type="Proteomes" id="UP000859822">
    <property type="component" value="Unassembled WGS sequence"/>
</dbReference>
<dbReference type="SUPFAM" id="SSF55073">
    <property type="entry name" value="Nucleotide cyclase"/>
    <property type="match status" value="1"/>
</dbReference>
<evidence type="ECO:0000256" key="2">
    <source>
        <dbReference type="ARBA" id="ARBA00004665"/>
    </source>
</evidence>
<evidence type="ECO:0000256" key="5">
    <source>
        <dbReference type="ARBA" id="ARBA00034247"/>
    </source>
</evidence>
<evidence type="ECO:0000313" key="19">
    <source>
        <dbReference type="Proteomes" id="UP000291778"/>
    </source>
</evidence>
<dbReference type="PROSITE" id="PS50887">
    <property type="entry name" value="GGDEF"/>
    <property type="match status" value="1"/>
</dbReference>
<dbReference type="InterPro" id="IPR000160">
    <property type="entry name" value="GGDEF_dom"/>
</dbReference>
<dbReference type="Pfam" id="PF00990">
    <property type="entry name" value="GGDEF"/>
    <property type="match status" value="1"/>
</dbReference>
<dbReference type="Proteomes" id="UP000284508">
    <property type="component" value="Unassembled WGS sequence"/>
</dbReference>
<gene>
    <name evidence="8" type="ORF">A2J79_004956</name>
    <name evidence="9" type="ORF">A5U30_004807</name>
    <name evidence="14" type="ORF">D3C88_18280</name>
    <name evidence="7" type="ORF">D3G36_17800</name>
    <name evidence="16" type="ORF">D4N09_22190</name>
    <name evidence="12" type="ORF">D9E49_25295</name>
    <name evidence="15" type="ORF">EWK56_25545</name>
    <name evidence="11" type="ORF">GP711_22760</name>
    <name evidence="13" type="ORF">HVV39_24730</name>
    <name evidence="10" type="ORF">IFC14_004464</name>
</gene>
<evidence type="ECO:0000313" key="11">
    <source>
        <dbReference type="EMBL" id="KAE9728373.1"/>
    </source>
</evidence>
<evidence type="ECO:0000313" key="13">
    <source>
        <dbReference type="EMBL" id="QMS40974.1"/>
    </source>
</evidence>
<dbReference type="SMR" id="A0A0G9FP07"/>
<evidence type="ECO:0000313" key="14">
    <source>
        <dbReference type="EMBL" id="RIB40498.1"/>
    </source>
</evidence>
<reference evidence="10" key="11">
    <citation type="submission" date="2020-09" db="EMBL/GenBank/DDBJ databases">
        <authorList>
            <consortium name="NCBI Pathogen Detection Project"/>
        </authorList>
    </citation>
    <scope>NUCLEOTIDE SEQUENCE</scope>
    <source>
        <strain evidence="10">489-16</strain>
    </source>
</reference>
<dbReference type="EMBL" id="QYOH01000040">
    <property type="protein sequence ID" value="TXU31261.1"/>
    <property type="molecule type" value="Genomic_DNA"/>
</dbReference>
<reference evidence="16 21" key="3">
    <citation type="submission" date="2018-09" db="EMBL/GenBank/DDBJ databases">
        <title>Persistent metagenomic signatures of early life antibiotic treatment in the infant gut microbiota and resistome.</title>
        <authorList>
            <person name="Gasparrini A.J."/>
        </authorList>
    </citation>
    <scope>NUCLEOTIDE SEQUENCE [LARGE SCALE GENOMIC DNA]</scope>
    <source>
        <strain evidence="16 21">T0181B.E-10</strain>
    </source>
</reference>
<dbReference type="Proteomes" id="UP000271175">
    <property type="component" value="Unassembled WGS sequence"/>
</dbReference>
<dbReference type="Proteomes" id="UP000514533">
    <property type="component" value="Chromosome"/>
</dbReference>
<dbReference type="InterPro" id="IPR029787">
    <property type="entry name" value="Nucleotide_cyclase"/>
</dbReference>
<reference evidence="14 18" key="1">
    <citation type="journal article" date="2018" name="BMC Microbiol.">
        <title>Genome sequencing of strains of the most prevalent clonal group of O1:K1:H7 Escherichia coli that causes neonatal meningitis in France.</title>
        <authorList>
            <person name="Geslain G."/>
            <person name="Birgy A."/>
            <person name="Adiba S."/>
            <person name="Magnan M."/>
            <person name="Courroux C."/>
            <person name="Levy C."/>
            <person name="Cohen R."/>
            <person name="Bidet P."/>
            <person name="Bonacorsi S."/>
        </authorList>
    </citation>
    <scope>NUCLEOTIDE SEQUENCE [LARGE SCALE GENOMIC DNA]</scope>
    <source>
        <strain evidence="14 18">S308</strain>
    </source>
</reference>
<evidence type="ECO:0000313" key="17">
    <source>
        <dbReference type="Proteomes" id="UP000271175"/>
    </source>
</evidence>
<reference evidence="7 24" key="6">
    <citation type="submission" date="2019-03" db="EMBL/GenBank/DDBJ databases">
        <authorList>
            <consortium name="GenomeTrakr network: Whole genome sequencing for foodborne pathogen traceback"/>
        </authorList>
    </citation>
    <scope>NUCLEOTIDE SEQUENCE [LARGE SCALE GENOMIC DNA]</scope>
    <source>
        <strain evidence="7 24">PSU-1190</strain>
    </source>
</reference>
<evidence type="ECO:0000313" key="9">
    <source>
        <dbReference type="EMBL" id="EFM8157057.1"/>
    </source>
</evidence>
<dbReference type="Proteomes" id="UP000291778">
    <property type="component" value="Unassembled WGS sequence"/>
</dbReference>
<reference evidence="8" key="8">
    <citation type="submission" date="2020-02" db="EMBL/GenBank/DDBJ databases">
        <authorList>
            <person name="Ashton P.M."/>
            <person name="Dallman T."/>
            <person name="Nair S."/>
            <person name="De Pinna E."/>
            <person name="Peters T."/>
            <person name="Grant K."/>
        </authorList>
    </citation>
    <scope>NUCLEOTIDE SEQUENCE</scope>
    <source>
        <strain evidence="8">93335</strain>
    </source>
</reference>
<comment type="pathway">
    <text evidence="2">Purine metabolism; 3',5'-cyclic di-GMP biosynthesis.</text>
</comment>
<reference evidence="12 17" key="4">
    <citation type="submission" date="2018-10" db="EMBL/GenBank/DDBJ databases">
        <authorList>
            <consortium name="NARMS: The National Antimicrobial Resistance Monitoring System"/>
        </authorList>
    </citation>
    <scope>NUCLEOTIDE SEQUENCE [LARGE SCALE GENOMIC DNA]</scope>
    <source>
        <strain evidence="12 17">CVM N17EC0276</strain>
    </source>
</reference>
<dbReference type="Gene3D" id="3.30.70.270">
    <property type="match status" value="1"/>
</dbReference>
<dbReference type="GO" id="GO:1902201">
    <property type="term" value="P:negative regulation of bacterial-type flagellum-dependent cell motility"/>
    <property type="evidence" value="ECO:0007669"/>
    <property type="project" value="TreeGrafter"/>
</dbReference>
<dbReference type="EC" id="2.7.7.65" evidence="3"/>
<dbReference type="Proteomes" id="UP000460654">
    <property type="component" value="Unassembled WGS sequence"/>
</dbReference>
<reference evidence="11 20" key="7">
    <citation type="submission" date="2019-10" db="EMBL/GenBank/DDBJ databases">
        <title>Antimicrobial-resistant enteric bacteria are widely distributed amongst people, animals and the environment in northern Tanzania.</title>
        <authorList>
            <person name="Subbiah M."/>
            <person name="Call D.R."/>
        </authorList>
    </citation>
    <scope>NUCLEOTIDE SEQUENCE [LARGE SCALE GENOMIC DNA]</scope>
    <source>
        <strain evidence="11 20">TzEc067</strain>
    </source>
</reference>
<reference evidence="9 23" key="9">
    <citation type="submission" date="2020-02" db="EMBL/GenBank/DDBJ databases">
        <authorList>
            <consortium name="PulseNet: The National Subtyping Network for Foodborne Disease Surveillance"/>
            <person name="Tarr C.L."/>
            <person name="Trees E."/>
            <person name="Katz L.S."/>
            <person name="Carleton-Romer H.A."/>
            <person name="Stroika S."/>
            <person name="Kucerova Z."/>
            <person name="Roache K.F."/>
            <person name="Sabol A.L."/>
            <person name="Besser J."/>
            <person name="Gerner-Smidt P."/>
        </authorList>
    </citation>
    <scope>NUCLEOTIDE SEQUENCE [LARGE SCALE GENOMIC DNA]</scope>
    <source>
        <strain evidence="9 23">PNUSAE002719</strain>
    </source>
</reference>
<comment type="catalytic activity">
    <reaction evidence="5">
        <text>2 GTP = 3',3'-c-di-GMP + 2 diphosphate</text>
        <dbReference type="Rhea" id="RHEA:24898"/>
        <dbReference type="ChEBI" id="CHEBI:33019"/>
        <dbReference type="ChEBI" id="CHEBI:37565"/>
        <dbReference type="ChEBI" id="CHEBI:58805"/>
        <dbReference type="EC" id="2.7.7.65"/>
    </reaction>
</comment>
<evidence type="ECO:0000313" key="16">
    <source>
        <dbReference type="EMBL" id="TXU31261.1"/>
    </source>
</evidence>
<evidence type="ECO:0000313" key="7">
    <source>
        <dbReference type="EMBL" id="EFA4419687.1"/>
    </source>
</evidence>
<dbReference type="Proteomes" id="UP000555763">
    <property type="component" value="Unassembled WGS sequence"/>
</dbReference>
<dbReference type="InterPro" id="IPR043128">
    <property type="entry name" value="Rev_trsase/Diguanyl_cyclase"/>
</dbReference>
<evidence type="ECO:0000313" key="18">
    <source>
        <dbReference type="Proteomes" id="UP000284508"/>
    </source>
</evidence>
<evidence type="ECO:0000313" key="8">
    <source>
        <dbReference type="EMBL" id="EFJ6484518.1"/>
    </source>
</evidence>
<evidence type="ECO:0000313" key="22">
    <source>
        <dbReference type="Proteomes" id="UP000514533"/>
    </source>
</evidence>
<dbReference type="GO" id="GO:0043709">
    <property type="term" value="P:cell adhesion involved in single-species biofilm formation"/>
    <property type="evidence" value="ECO:0007669"/>
    <property type="project" value="TreeGrafter"/>
</dbReference>
<evidence type="ECO:0000256" key="1">
    <source>
        <dbReference type="ARBA" id="ARBA00001946"/>
    </source>
</evidence>
<name>A0A0G9FP07_ECOLX</name>
<keyword evidence="4" id="KW-0342">GTP-binding</keyword>
<evidence type="ECO:0000313" key="10">
    <source>
        <dbReference type="EMBL" id="HAN4355935.1"/>
    </source>
</evidence>
<dbReference type="GO" id="GO:0052621">
    <property type="term" value="F:diguanylate cyclase activity"/>
    <property type="evidence" value="ECO:0007669"/>
    <property type="project" value="UniProtKB-EC"/>
</dbReference>